<feature type="region of interest" description="Disordered" evidence="2">
    <location>
        <begin position="353"/>
        <end position="373"/>
    </location>
</feature>
<sequence>MPFIDTRSPGEFEKGAFPSALSLPLMNNEERALVGTCYKEKGQAAAIDLGHGLVYGAVKQSRIDRWIKQLHRHPETVLYCFRGGLRTKISLEWLAEAGLVVPYVEGGYKAMRHFLIETIEAAGQHPWLVVAGKTGSGKTELLKAAVETASDIAVVDLEHLANHRGSAFGSEVTPQPSQINFENALAIELLRLGQGSASQVLIEDEGRLIGRAFVPMPVQTVIRNSDMVELVRPFEERAQAIAEDYVLRRQQELLELFDASTDVLALVEDRLLEQLGSIRRRLGGERHALLTQRLSEAFVRYRSNSDVTEHFSWIEPLLLDYYDPMYEHQASRSNRNLLFRGEQPEILEWLQERPHQPHRQDASGQRNELPPLQ</sequence>
<organism evidence="4 5">
    <name type="scientific">Allohahella marinimesophila</name>
    <dbReference type="NCBI Taxonomy" id="1054972"/>
    <lineage>
        <taxon>Bacteria</taxon>
        <taxon>Pseudomonadati</taxon>
        <taxon>Pseudomonadota</taxon>
        <taxon>Gammaproteobacteria</taxon>
        <taxon>Oceanospirillales</taxon>
        <taxon>Hahellaceae</taxon>
        <taxon>Allohahella</taxon>
    </lineage>
</organism>
<reference evidence="5" key="1">
    <citation type="journal article" date="2019" name="Int. J. Syst. Evol. Microbiol.">
        <title>The Global Catalogue of Microorganisms (GCM) 10K type strain sequencing project: providing services to taxonomists for standard genome sequencing and annotation.</title>
        <authorList>
            <consortium name="The Broad Institute Genomics Platform"/>
            <consortium name="The Broad Institute Genome Sequencing Center for Infectious Disease"/>
            <person name="Wu L."/>
            <person name="Ma J."/>
        </authorList>
    </citation>
    <scope>NUCLEOTIDE SEQUENCE [LARGE SCALE GENOMIC DNA]</scope>
    <source>
        <strain evidence="5">JCM 17555</strain>
    </source>
</reference>
<feature type="domain" description="Rhodanese" evidence="3">
    <location>
        <begin position="3"/>
        <end position="120"/>
    </location>
</feature>
<dbReference type="NCBIfam" id="TIGR03167">
    <property type="entry name" value="tRNA_sel_U_synt"/>
    <property type="match status" value="1"/>
</dbReference>
<proteinExistence type="predicted"/>
<dbReference type="PROSITE" id="PS50206">
    <property type="entry name" value="RHODANESE_3"/>
    <property type="match status" value="1"/>
</dbReference>
<gene>
    <name evidence="4" type="primary">mnmH</name>
    <name evidence="4" type="ORF">GCM10022278_31650</name>
</gene>
<dbReference type="PANTHER" id="PTHR30401:SF0">
    <property type="entry name" value="TRNA 2-SELENOURIDINE SYNTHASE"/>
    <property type="match status" value="1"/>
</dbReference>
<keyword evidence="5" id="KW-1185">Reference proteome</keyword>
<dbReference type="InterPro" id="IPR001763">
    <property type="entry name" value="Rhodanese-like_dom"/>
</dbReference>
<evidence type="ECO:0000313" key="4">
    <source>
        <dbReference type="EMBL" id="GAA3971966.1"/>
    </source>
</evidence>
<dbReference type="SUPFAM" id="SSF52821">
    <property type="entry name" value="Rhodanese/Cell cycle control phosphatase"/>
    <property type="match status" value="1"/>
</dbReference>
<dbReference type="Pfam" id="PF26341">
    <property type="entry name" value="AAA_SelU"/>
    <property type="match status" value="1"/>
</dbReference>
<dbReference type="Gene3D" id="3.40.250.10">
    <property type="entry name" value="Rhodanese-like domain"/>
    <property type="match status" value="1"/>
</dbReference>
<evidence type="ECO:0000259" key="3">
    <source>
        <dbReference type="PROSITE" id="PS50206"/>
    </source>
</evidence>
<accession>A0ABP7PVE7</accession>
<dbReference type="SMART" id="SM00450">
    <property type="entry name" value="RHOD"/>
    <property type="match status" value="1"/>
</dbReference>
<dbReference type="Proteomes" id="UP001501337">
    <property type="component" value="Unassembled WGS sequence"/>
</dbReference>
<dbReference type="PANTHER" id="PTHR30401">
    <property type="entry name" value="TRNA 2-SELENOURIDINE SYNTHASE"/>
    <property type="match status" value="1"/>
</dbReference>
<dbReference type="InterPro" id="IPR017582">
    <property type="entry name" value="SelU"/>
</dbReference>
<dbReference type="EMBL" id="BAABBO010000014">
    <property type="protein sequence ID" value="GAA3971966.1"/>
    <property type="molecule type" value="Genomic_DNA"/>
</dbReference>
<dbReference type="NCBIfam" id="NF008751">
    <property type="entry name" value="PRK11784.1-3"/>
    <property type="match status" value="1"/>
</dbReference>
<evidence type="ECO:0000256" key="2">
    <source>
        <dbReference type="SAM" id="MobiDB-lite"/>
    </source>
</evidence>
<name>A0ABP7PVE7_9GAMM</name>
<comment type="caution">
    <text evidence="4">The sequence shown here is derived from an EMBL/GenBank/DDBJ whole genome shotgun (WGS) entry which is preliminary data.</text>
</comment>
<dbReference type="RefSeq" id="WP_344808131.1">
    <property type="nucleotide sequence ID" value="NZ_BAABBO010000014.1"/>
</dbReference>
<dbReference type="InterPro" id="IPR036873">
    <property type="entry name" value="Rhodanese-like_dom_sf"/>
</dbReference>
<keyword evidence="1" id="KW-0711">Selenium</keyword>
<protein>
    <submittedName>
        <fullName evidence="4">tRNA 2-selenouridine(34) synthase MnmH</fullName>
    </submittedName>
</protein>
<dbReference type="InterPro" id="IPR058840">
    <property type="entry name" value="AAA_SelU"/>
</dbReference>
<evidence type="ECO:0000313" key="5">
    <source>
        <dbReference type="Proteomes" id="UP001501337"/>
    </source>
</evidence>
<evidence type="ECO:0000256" key="1">
    <source>
        <dbReference type="ARBA" id="ARBA00023266"/>
    </source>
</evidence>